<evidence type="ECO:0000313" key="10">
    <source>
        <dbReference type="Proteomes" id="UP000070224"/>
    </source>
</evidence>
<comment type="caution">
    <text evidence="9">The sequence shown here is derived from an EMBL/GenBank/DDBJ whole genome shotgun (WGS) entry which is preliminary data.</text>
</comment>
<dbReference type="AlphaFoldDB" id="A0A134AZY4"/>
<keyword evidence="5" id="KW-0326">Glycosidase</keyword>
<dbReference type="GO" id="GO:0005975">
    <property type="term" value="P:carbohydrate metabolic process"/>
    <property type="evidence" value="ECO:0007669"/>
    <property type="project" value="InterPro"/>
</dbReference>
<dbReference type="Gene3D" id="3.30.379.10">
    <property type="entry name" value="Chitobiase/beta-hexosaminidase domain 2-like"/>
    <property type="match status" value="1"/>
</dbReference>
<feature type="signal peptide" evidence="6">
    <location>
        <begin position="1"/>
        <end position="22"/>
    </location>
</feature>
<dbReference type="PATRIC" id="fig|322095.3.peg.2097"/>
<evidence type="ECO:0000256" key="6">
    <source>
        <dbReference type="SAM" id="SignalP"/>
    </source>
</evidence>
<proteinExistence type="inferred from homology"/>
<sequence length="680" mass="76782">MTSKHYILLLSGCLLLSATAEASVDKLLPRPQHLEMHAGKCSTNRLKPEGLYLQDELKEILQRNGCTIDSRSPIVVRTSIVPSLPKVYFNKEEAYRLRIGADGIYVDALERIGLYRGLQTLEQLLISAEKKGELEACDIIDWPSFRMRGLMHDLGRAFIPMEELKKQVRLLAQYKVNTLHLHLTEHQAWRLQSKRYPQLTEARHTTRMPGKFYTLSELQDLARLCKELRITLIPEIDMPGHSSAFSRAMGFDMQTPEGKRVVKDILTELAESLDVPYIHLGTDEADFTDKLFVPEMVEHVRSLGKKAIAWNPGWPFKSKEVDLLHLWSSKGRIVYGTPAIDSRYHYLNHYDLFADIQMLYSSKILGVTASNTNVMGAILAVWNDRYVESPRTIMQENAVYPNMLALAERTWLGGGAGYFNAPTAALSPEASAETREAFVDFERRLLWHKDRVFAGEPFPYVAQSHAQWYISPVYPNGGDLTASYLPEEQYLKQMKAHQYTPPAEVGGEAYPYQRTSGGSGVYLRHTWGDICYGLVPNASENSTVYATAWVHSDAATTAGLIFETQNYSRSEADVAPQQGTWDYKGSRLWVNGEAIAPPRWQNAVGQRNIDLPLANENAASRPPLQIQLQKGWNQILIKLPIGRFTLPEIRLNKWMFAAAITTPDGSKALPNLQYAKPSLK</sequence>
<dbReference type="PRINTS" id="PR00738">
    <property type="entry name" value="GLHYDRLASE20"/>
</dbReference>
<name>A0A134AZY4_9PORP</name>
<dbReference type="STRING" id="322095.HMPREF3185_02126"/>
<dbReference type="GO" id="GO:0030203">
    <property type="term" value="P:glycosaminoglycan metabolic process"/>
    <property type="evidence" value="ECO:0007669"/>
    <property type="project" value="TreeGrafter"/>
</dbReference>
<dbReference type="InterPro" id="IPR015883">
    <property type="entry name" value="Glyco_hydro_20_cat"/>
</dbReference>
<comment type="catalytic activity">
    <reaction evidence="1">
        <text>Hydrolysis of terminal non-reducing N-acetyl-D-hexosamine residues in N-acetyl-beta-D-hexosaminides.</text>
        <dbReference type="EC" id="3.2.1.52"/>
    </reaction>
</comment>
<dbReference type="GO" id="GO:0004563">
    <property type="term" value="F:beta-N-acetylhexosaminidase activity"/>
    <property type="evidence" value="ECO:0007669"/>
    <property type="project" value="UniProtKB-EC"/>
</dbReference>
<feature type="chain" id="PRO_5007461821" description="beta-N-acetylhexosaminidase" evidence="6">
    <location>
        <begin position="23"/>
        <end position="680"/>
    </location>
</feature>
<feature type="domain" description="Glycoside hydrolase family 20 catalytic" evidence="7">
    <location>
        <begin position="145"/>
        <end position="249"/>
    </location>
</feature>
<keyword evidence="10" id="KW-1185">Reference proteome</keyword>
<evidence type="ECO:0000256" key="3">
    <source>
        <dbReference type="ARBA" id="ARBA00012663"/>
    </source>
</evidence>
<dbReference type="Gene3D" id="3.20.20.80">
    <property type="entry name" value="Glycosidases"/>
    <property type="match status" value="1"/>
</dbReference>
<evidence type="ECO:0000256" key="2">
    <source>
        <dbReference type="ARBA" id="ARBA00006285"/>
    </source>
</evidence>
<comment type="similarity">
    <text evidence="2">Belongs to the glycosyl hydrolase 20 family.</text>
</comment>
<evidence type="ECO:0000256" key="4">
    <source>
        <dbReference type="ARBA" id="ARBA00022801"/>
    </source>
</evidence>
<dbReference type="RefSeq" id="WP_060936132.1">
    <property type="nucleotide sequence ID" value="NZ_KQ960466.1"/>
</dbReference>
<keyword evidence="4 9" id="KW-0378">Hydrolase</keyword>
<dbReference type="Pfam" id="PF02838">
    <property type="entry name" value="Glyco_hydro_20b"/>
    <property type="match status" value="1"/>
</dbReference>
<dbReference type="GO" id="GO:0016020">
    <property type="term" value="C:membrane"/>
    <property type="evidence" value="ECO:0007669"/>
    <property type="project" value="TreeGrafter"/>
</dbReference>
<dbReference type="SUPFAM" id="SSF51445">
    <property type="entry name" value="(Trans)glycosidases"/>
    <property type="match status" value="1"/>
</dbReference>
<dbReference type="EMBL" id="LSDK01000142">
    <property type="protein sequence ID" value="KXB73241.1"/>
    <property type="molecule type" value="Genomic_DNA"/>
</dbReference>
<dbReference type="InterPro" id="IPR025705">
    <property type="entry name" value="Beta_hexosaminidase_sua/sub"/>
</dbReference>
<evidence type="ECO:0000259" key="8">
    <source>
        <dbReference type="Pfam" id="PF02838"/>
    </source>
</evidence>
<dbReference type="PANTHER" id="PTHR22600">
    <property type="entry name" value="BETA-HEXOSAMINIDASE"/>
    <property type="match status" value="1"/>
</dbReference>
<dbReference type="PANTHER" id="PTHR22600:SF57">
    <property type="entry name" value="BETA-N-ACETYLHEXOSAMINIDASE"/>
    <property type="match status" value="1"/>
</dbReference>
<dbReference type="EC" id="3.2.1.52" evidence="3"/>
<evidence type="ECO:0000256" key="1">
    <source>
        <dbReference type="ARBA" id="ARBA00001231"/>
    </source>
</evidence>
<dbReference type="Pfam" id="PF00728">
    <property type="entry name" value="Glyco_hydro_20"/>
    <property type="match status" value="1"/>
</dbReference>
<protein>
    <recommendedName>
        <fullName evidence="3">beta-N-acetylhexosaminidase</fullName>
        <ecNumber evidence="3">3.2.1.52</ecNumber>
    </recommendedName>
</protein>
<organism evidence="9 10">
    <name type="scientific">Porphyromonas somerae</name>
    <dbReference type="NCBI Taxonomy" id="322095"/>
    <lineage>
        <taxon>Bacteria</taxon>
        <taxon>Pseudomonadati</taxon>
        <taxon>Bacteroidota</taxon>
        <taxon>Bacteroidia</taxon>
        <taxon>Bacteroidales</taxon>
        <taxon>Porphyromonadaceae</taxon>
        <taxon>Porphyromonas</taxon>
    </lineage>
</organism>
<dbReference type="SUPFAM" id="SSF55545">
    <property type="entry name" value="beta-N-acetylhexosaminidase-like domain"/>
    <property type="match status" value="1"/>
</dbReference>
<evidence type="ECO:0000259" key="7">
    <source>
        <dbReference type="Pfam" id="PF00728"/>
    </source>
</evidence>
<dbReference type="Proteomes" id="UP000070224">
    <property type="component" value="Unassembled WGS sequence"/>
</dbReference>
<keyword evidence="6" id="KW-0732">Signal</keyword>
<evidence type="ECO:0000256" key="5">
    <source>
        <dbReference type="ARBA" id="ARBA00023295"/>
    </source>
</evidence>
<dbReference type="InterPro" id="IPR029018">
    <property type="entry name" value="Hex-like_dom2"/>
</dbReference>
<dbReference type="OrthoDB" id="1090159at2"/>
<evidence type="ECO:0000313" key="9">
    <source>
        <dbReference type="EMBL" id="KXB73241.1"/>
    </source>
</evidence>
<feature type="domain" description="Beta-hexosaminidase bacterial type N-terminal" evidence="8">
    <location>
        <begin position="51"/>
        <end position="142"/>
    </location>
</feature>
<accession>A0A134AZY4</accession>
<reference evidence="10" key="1">
    <citation type="submission" date="2016-01" db="EMBL/GenBank/DDBJ databases">
        <authorList>
            <person name="Mitreva M."/>
            <person name="Pepin K.H."/>
            <person name="Mihindukulasuriya K.A."/>
            <person name="Fulton R."/>
            <person name="Fronick C."/>
            <person name="O'Laughlin M."/>
            <person name="Miner T."/>
            <person name="Herter B."/>
            <person name="Rosa B.A."/>
            <person name="Cordes M."/>
            <person name="Tomlinson C."/>
            <person name="Wollam A."/>
            <person name="Palsikar V.B."/>
            <person name="Mardis E.R."/>
            <person name="Wilson R.K."/>
        </authorList>
    </citation>
    <scope>NUCLEOTIDE SEQUENCE [LARGE SCALE GENOMIC DNA]</scope>
    <source>
        <strain evidence="10">KA00683</strain>
    </source>
</reference>
<dbReference type="InterPro" id="IPR017853">
    <property type="entry name" value="GH"/>
</dbReference>
<dbReference type="InterPro" id="IPR015882">
    <property type="entry name" value="HEX_bac_N"/>
</dbReference>
<gene>
    <name evidence="9" type="ORF">HMPREF3185_02126</name>
</gene>